<dbReference type="Proteomes" id="UP001172155">
    <property type="component" value="Unassembled WGS sequence"/>
</dbReference>
<evidence type="ECO:0000256" key="1">
    <source>
        <dbReference type="SAM" id="MobiDB-lite"/>
    </source>
</evidence>
<evidence type="ECO:0000313" key="3">
    <source>
        <dbReference type="Proteomes" id="UP001172155"/>
    </source>
</evidence>
<keyword evidence="3" id="KW-1185">Reference proteome</keyword>
<feature type="region of interest" description="Disordered" evidence="1">
    <location>
        <begin position="107"/>
        <end position="126"/>
    </location>
</feature>
<dbReference type="AlphaFoldDB" id="A0AA40EQP1"/>
<proteinExistence type="predicted"/>
<protein>
    <submittedName>
        <fullName evidence="2">Uncharacterized protein</fullName>
    </submittedName>
</protein>
<accession>A0AA40EQP1</accession>
<dbReference type="EMBL" id="JAUKUD010000005">
    <property type="protein sequence ID" value="KAK0743757.1"/>
    <property type="molecule type" value="Genomic_DNA"/>
</dbReference>
<comment type="caution">
    <text evidence="2">The sequence shown here is derived from an EMBL/GenBank/DDBJ whole genome shotgun (WGS) entry which is preliminary data.</text>
</comment>
<name>A0AA40EQP1_9PEZI</name>
<evidence type="ECO:0000313" key="2">
    <source>
        <dbReference type="EMBL" id="KAK0743757.1"/>
    </source>
</evidence>
<gene>
    <name evidence="2" type="ORF">B0T18DRAFT_190245</name>
</gene>
<organism evidence="2 3">
    <name type="scientific">Schizothecium vesticola</name>
    <dbReference type="NCBI Taxonomy" id="314040"/>
    <lineage>
        <taxon>Eukaryota</taxon>
        <taxon>Fungi</taxon>
        <taxon>Dikarya</taxon>
        <taxon>Ascomycota</taxon>
        <taxon>Pezizomycotina</taxon>
        <taxon>Sordariomycetes</taxon>
        <taxon>Sordariomycetidae</taxon>
        <taxon>Sordariales</taxon>
        <taxon>Schizotheciaceae</taxon>
        <taxon>Schizothecium</taxon>
    </lineage>
</organism>
<reference evidence="2" key="1">
    <citation type="submission" date="2023-06" db="EMBL/GenBank/DDBJ databases">
        <title>Genome-scale phylogeny and comparative genomics of the fungal order Sordariales.</title>
        <authorList>
            <consortium name="Lawrence Berkeley National Laboratory"/>
            <person name="Hensen N."/>
            <person name="Bonometti L."/>
            <person name="Westerberg I."/>
            <person name="Brannstrom I.O."/>
            <person name="Guillou S."/>
            <person name="Cros-Aarteil S."/>
            <person name="Calhoun S."/>
            <person name="Haridas S."/>
            <person name="Kuo A."/>
            <person name="Mondo S."/>
            <person name="Pangilinan J."/>
            <person name="Riley R."/>
            <person name="LaButti K."/>
            <person name="Andreopoulos B."/>
            <person name="Lipzen A."/>
            <person name="Chen C."/>
            <person name="Yanf M."/>
            <person name="Daum C."/>
            <person name="Ng V."/>
            <person name="Clum A."/>
            <person name="Steindorff A."/>
            <person name="Ohm R."/>
            <person name="Martin F."/>
            <person name="Silar P."/>
            <person name="Natvig D."/>
            <person name="Lalanne C."/>
            <person name="Gautier V."/>
            <person name="Ament-velasquez S.L."/>
            <person name="Kruys A."/>
            <person name="Hutchinson M.I."/>
            <person name="Powell A.J."/>
            <person name="Barry K."/>
            <person name="Miller A.N."/>
            <person name="Grigoriev I.V."/>
            <person name="Debuchy R."/>
            <person name="Gladieux P."/>
            <person name="Thoren M.H."/>
            <person name="Johannesson H."/>
        </authorList>
    </citation>
    <scope>NUCLEOTIDE SEQUENCE</scope>
    <source>
        <strain evidence="2">SMH3187-1</strain>
    </source>
</reference>
<sequence length="207" mass="23010">MRTNGLVRLLLAGRIGLFRVALRGMSTVKGPPIYSVPTTLPRDGRRRRLVDGRAPANRMPCHPSVSKGKSLKTNISTRPLFQESWSGNSGRSGTVVFLPVDQRLPPAQHSRRIRDGSRHTPAPPLRVADETRHLANVPLIMLLRVSTHSADGSGWMGGRLQKLTEFSERVAKTLSWQKLQKDITADVVDWWFGVSVGHEKRRRGVSG</sequence>